<dbReference type="Proteomes" id="UP001056384">
    <property type="component" value="Chromosome 11"/>
</dbReference>
<organism evidence="2 3">
    <name type="scientific">Septoria linicola</name>
    <dbReference type="NCBI Taxonomy" id="215465"/>
    <lineage>
        <taxon>Eukaryota</taxon>
        <taxon>Fungi</taxon>
        <taxon>Dikarya</taxon>
        <taxon>Ascomycota</taxon>
        <taxon>Pezizomycotina</taxon>
        <taxon>Dothideomycetes</taxon>
        <taxon>Dothideomycetidae</taxon>
        <taxon>Mycosphaerellales</taxon>
        <taxon>Mycosphaerellaceae</taxon>
        <taxon>Septoria</taxon>
    </lineage>
</organism>
<protein>
    <submittedName>
        <fullName evidence="2">Heterokaryon incompatibility</fullName>
    </submittedName>
</protein>
<dbReference type="PANTHER" id="PTHR10622:SF10">
    <property type="entry name" value="HET DOMAIN-CONTAINING PROTEIN"/>
    <property type="match status" value="1"/>
</dbReference>
<accession>A0A9Q9EQ17</accession>
<evidence type="ECO:0000259" key="1">
    <source>
        <dbReference type="Pfam" id="PF06985"/>
    </source>
</evidence>
<dbReference type="PANTHER" id="PTHR10622">
    <property type="entry name" value="HET DOMAIN-CONTAINING PROTEIN"/>
    <property type="match status" value="1"/>
</dbReference>
<evidence type="ECO:0000313" key="2">
    <source>
        <dbReference type="EMBL" id="USW58322.1"/>
    </source>
</evidence>
<proteinExistence type="predicted"/>
<dbReference type="InterPro" id="IPR010730">
    <property type="entry name" value="HET"/>
</dbReference>
<keyword evidence="3" id="KW-1185">Reference proteome</keyword>
<dbReference type="AlphaFoldDB" id="A0A9Q9EQ17"/>
<name>A0A9Q9EQ17_9PEZI</name>
<reference evidence="2" key="1">
    <citation type="submission" date="2022-06" db="EMBL/GenBank/DDBJ databases">
        <title>Complete genome sequences of two strains of the flax pathogen Septoria linicola.</title>
        <authorList>
            <person name="Lapalu N."/>
            <person name="Simon A."/>
            <person name="Demenou B."/>
            <person name="Paumier D."/>
            <person name="Guillot M.-P."/>
            <person name="Gout L."/>
            <person name="Valade R."/>
        </authorList>
    </citation>
    <scope>NUCLEOTIDE SEQUENCE</scope>
    <source>
        <strain evidence="2">SE15195</strain>
    </source>
</reference>
<evidence type="ECO:0000313" key="3">
    <source>
        <dbReference type="Proteomes" id="UP001056384"/>
    </source>
</evidence>
<dbReference type="Pfam" id="PF06985">
    <property type="entry name" value="HET"/>
    <property type="match status" value="1"/>
</dbReference>
<gene>
    <name evidence="2" type="ORF">Slin15195_G116410</name>
</gene>
<feature type="domain" description="Heterokaryon incompatibility" evidence="1">
    <location>
        <begin position="24"/>
        <end position="109"/>
    </location>
</feature>
<dbReference type="EMBL" id="CP099428">
    <property type="protein sequence ID" value="USW58322.1"/>
    <property type="molecule type" value="Genomic_DNA"/>
</dbReference>
<sequence length="588" mass="66938">MWLYDAVSRRHRQLHDHQAIDVGYVILSHTWAEDEPTFQNDKDGTARNRRGYQKVDQFCRKALQDGFRYVWVDTICIDKTSSAELSEAINSMFRWYKHAQRCYAYLSDVYTSIGRIESSLPQSFHPEIGRSKWFTRGWTLQELIAPSNLFFYSQEWALLGSKADLGLALEAASKVPLAVLQGSRVPSQYSIADRMSWAARRQTTRSEDEAYCLLGLFDVSVPMLYGEGGLKAFSHLQEAILKTSVDHSILLWNPLHPWDTWLVFAPSPAHFQHIPANASKKLGHVVRSASFDDEPFEITTLGVRIRLPVLRIRPSELHIVLNCRYENDRNGPIVLRVEHGTAPTDGGTWEAHIVRDSIRVSSGCFEVVPVTRLLSATSTKLLLRTPAIDQNVHSSIHEARIEVWLDGPCYSRLGPPLACLTGKWDGRQGIWYITSPWDSTKQDSTASIVWQYGSVYLQIIFRTIVPAGLRPHVLYKIVMSPEQEAYASEQGWTWLVDQQQPNDLIEVPRGNPQFWISHGLVQYGALPVYRFQVAHVAATRQVEVQVKMTAELPEMATGIIERPLLISKQLSVTRNNRAETDYEDTFVY</sequence>